<evidence type="ECO:0000259" key="4">
    <source>
        <dbReference type="PROSITE" id="PS50989"/>
    </source>
</evidence>
<dbReference type="InterPro" id="IPR029045">
    <property type="entry name" value="ClpP/crotonase-like_dom_sf"/>
</dbReference>
<dbReference type="InterPro" id="IPR051047">
    <property type="entry name" value="AccD/PCCB"/>
</dbReference>
<dbReference type="Pfam" id="PF01039">
    <property type="entry name" value="Carboxyl_trans"/>
    <property type="match status" value="1"/>
</dbReference>
<keyword evidence="5" id="KW-0808">Transferase</keyword>
<evidence type="ECO:0000259" key="3">
    <source>
        <dbReference type="PROSITE" id="PS50980"/>
    </source>
</evidence>
<protein>
    <recommendedName>
        <fullName evidence="2">Propionyl-CoA carboxylase beta chain</fullName>
    </recommendedName>
</protein>
<dbReference type="PROSITE" id="PS50989">
    <property type="entry name" value="COA_CT_CTER"/>
    <property type="match status" value="1"/>
</dbReference>
<dbReference type="RefSeq" id="WP_015331654.1">
    <property type="nucleotide sequence ID" value="NC_020054.1"/>
</dbReference>
<name>I0K8V2_9BACT</name>
<proteinExistence type="inferred from homology"/>
<dbReference type="GO" id="GO:0016740">
    <property type="term" value="F:transferase activity"/>
    <property type="evidence" value="ECO:0007669"/>
    <property type="project" value="UniProtKB-KW"/>
</dbReference>
<dbReference type="PROSITE" id="PS50980">
    <property type="entry name" value="COA_CT_NTER"/>
    <property type="match status" value="1"/>
</dbReference>
<dbReference type="PATRIC" id="fig|1166018.3.peg.4311"/>
<dbReference type="HOGENOM" id="CLU_018822_6_2_10"/>
<sequence>MESMTKPSKTEALDRKNAEALLGGGQKRIDAQHTKGKLTARERIALLVDEGSFEEIGKFVMHRTKDFGLDKEYYLGDGVVTGYGTIDGRLVYVFAQDFTVFGGALSETHAEKICKLMDLAMQNGAPLIGLNDSGGARIQEGVLSLAGYADIFYRNTLASGVIPQLSAIMGPCAGGAVYSPAITDFIFMVENTSYMFVTGPNVVKTVTHEEVTAEELGGASTHSTKSGVTHFACANELACIQHIKQLLSYIPQNCEDQPPMLPYESTGDESRPALDSIIPENPNQPYDMREVIEAIVDTGSFLEVHKNFAENIVVGFARIGGRSIGVVGNQPAVLAGVLDINASTKAARFVRFCDSFNVPLLVLEDVPGFLPGTDQEWNGIITNGAKLLYAFCEATVPRVTVITRKAYGGAYDVMNSKHIGADMNYAWPTAEIAVMGASGAAEIIFKREIATADDPQAKLQEKVQEYTEKFANPYRAAHRGYIDEVIYPTETRQKLMRAFQMLENKVATLPRKKHGNIPL</sequence>
<evidence type="ECO:0000256" key="1">
    <source>
        <dbReference type="ARBA" id="ARBA00006102"/>
    </source>
</evidence>
<reference evidence="5 6" key="1">
    <citation type="journal article" date="2012" name="J. Bacteriol.">
        <title>Genome Sequence of Fibrella aestuarina BUZ 2T, a Filamentous Marine Bacterium.</title>
        <authorList>
            <person name="Filippini M."/>
            <person name="Qi W."/>
            <person name="Blom J."/>
            <person name="Goesmann A."/>
            <person name="Smits T.H."/>
            <person name="Bagheri H.C."/>
        </authorList>
    </citation>
    <scope>NUCLEOTIDE SEQUENCE [LARGE SCALE GENOMIC DNA]</scope>
    <source>
        <strain evidence="6">BUZ 2T</strain>
    </source>
</reference>
<dbReference type="GO" id="GO:0004658">
    <property type="term" value="F:propionyl-CoA carboxylase activity"/>
    <property type="evidence" value="ECO:0007669"/>
    <property type="project" value="UniProtKB-ARBA"/>
</dbReference>
<feature type="domain" description="CoA carboxyltransferase C-terminal" evidence="4">
    <location>
        <begin position="266"/>
        <end position="512"/>
    </location>
</feature>
<dbReference type="eggNOG" id="COG4799">
    <property type="taxonomic scope" value="Bacteria"/>
</dbReference>
<organism evidence="5 6">
    <name type="scientific">Fibrella aestuarina BUZ 2</name>
    <dbReference type="NCBI Taxonomy" id="1166018"/>
    <lineage>
        <taxon>Bacteria</taxon>
        <taxon>Pseudomonadati</taxon>
        <taxon>Bacteroidota</taxon>
        <taxon>Cytophagia</taxon>
        <taxon>Cytophagales</taxon>
        <taxon>Spirosomataceae</taxon>
        <taxon>Fibrella</taxon>
    </lineage>
</organism>
<keyword evidence="6" id="KW-1185">Reference proteome</keyword>
<dbReference type="STRING" id="1166018.FAES_2546"/>
<dbReference type="Gene3D" id="3.90.226.10">
    <property type="entry name" value="2-enoyl-CoA Hydratase, Chain A, domain 1"/>
    <property type="match status" value="2"/>
</dbReference>
<dbReference type="InterPro" id="IPR034733">
    <property type="entry name" value="AcCoA_carboxyl_beta"/>
</dbReference>
<dbReference type="KEGG" id="fae:FAES_2546"/>
<dbReference type="EMBL" id="HE796683">
    <property type="protein sequence ID" value="CCH00555.1"/>
    <property type="molecule type" value="Genomic_DNA"/>
</dbReference>
<dbReference type="PANTHER" id="PTHR43842:SF2">
    <property type="entry name" value="PROPIONYL-COA CARBOXYLASE BETA CHAIN, MITOCHONDRIAL"/>
    <property type="match status" value="1"/>
</dbReference>
<dbReference type="FunFam" id="3.90.226.10:FF:000017">
    <property type="entry name" value="Propionyl-CoA carboxylase subunit beta 5"/>
    <property type="match status" value="1"/>
</dbReference>
<dbReference type="AlphaFoldDB" id="I0K8V2"/>
<dbReference type="FunFam" id="3.90.226.10:FF:000016">
    <property type="entry name" value="Propionyl-CoA carboxylase, beta subunit"/>
    <property type="match status" value="1"/>
</dbReference>
<dbReference type="GO" id="GO:0009317">
    <property type="term" value="C:acetyl-CoA carboxylase complex"/>
    <property type="evidence" value="ECO:0007669"/>
    <property type="project" value="UniProtKB-ARBA"/>
</dbReference>
<dbReference type="Proteomes" id="UP000011058">
    <property type="component" value="Chromosome"/>
</dbReference>
<gene>
    <name evidence="5" type="ORF">FAES_2546</name>
</gene>
<comment type="similarity">
    <text evidence="1">Belongs to the AccD/PCCB family.</text>
</comment>
<feature type="domain" description="CoA carboxyltransferase N-terminal" evidence="3">
    <location>
        <begin position="6"/>
        <end position="262"/>
    </location>
</feature>
<dbReference type="GO" id="GO:0015977">
    <property type="term" value="P:carbon fixation"/>
    <property type="evidence" value="ECO:0007669"/>
    <property type="project" value="UniProtKB-ARBA"/>
</dbReference>
<dbReference type="OrthoDB" id="9803706at2"/>
<dbReference type="GO" id="GO:0003989">
    <property type="term" value="F:acetyl-CoA carboxylase activity"/>
    <property type="evidence" value="ECO:0007669"/>
    <property type="project" value="UniProtKB-ARBA"/>
</dbReference>
<evidence type="ECO:0000313" key="6">
    <source>
        <dbReference type="Proteomes" id="UP000011058"/>
    </source>
</evidence>
<dbReference type="PANTHER" id="PTHR43842">
    <property type="entry name" value="PROPIONYL-COA CARBOXYLASE BETA CHAIN"/>
    <property type="match status" value="1"/>
</dbReference>
<evidence type="ECO:0000313" key="5">
    <source>
        <dbReference type="EMBL" id="CCH00555.1"/>
    </source>
</evidence>
<dbReference type="InterPro" id="IPR011763">
    <property type="entry name" value="COA_CT_C"/>
</dbReference>
<accession>I0K8V2</accession>
<dbReference type="InterPro" id="IPR011762">
    <property type="entry name" value="COA_CT_N"/>
</dbReference>
<evidence type="ECO:0000256" key="2">
    <source>
        <dbReference type="ARBA" id="ARBA00074538"/>
    </source>
</evidence>
<dbReference type="SUPFAM" id="SSF52096">
    <property type="entry name" value="ClpP/crotonase"/>
    <property type="match status" value="2"/>
</dbReference>